<dbReference type="SUPFAM" id="SSF160719">
    <property type="entry name" value="gpW/gp25-like"/>
    <property type="match status" value="1"/>
</dbReference>
<evidence type="ECO:0000313" key="2">
    <source>
        <dbReference type="Proteomes" id="UP001059971"/>
    </source>
</evidence>
<reference evidence="1" key="1">
    <citation type="submission" date="2018-07" db="EMBL/GenBank/DDBJ databases">
        <title>Complete genome sequence of Sphingomonas bisphenolicum strain AO1, a bisphenol A degradative bacterium isolated from Japanese farm field.</title>
        <authorList>
            <person name="Murakami M."/>
            <person name="Koh M."/>
            <person name="Koba S."/>
            <person name="Matsumura Y."/>
        </authorList>
    </citation>
    <scope>NUCLEOTIDE SEQUENCE</scope>
    <source>
        <strain evidence="1">AO1</strain>
    </source>
</reference>
<dbReference type="EMBL" id="AP018817">
    <property type="protein sequence ID" value="BBF70932.1"/>
    <property type="molecule type" value="Genomic_DNA"/>
</dbReference>
<name>A0ABM7G4J5_9SPHN</name>
<dbReference type="Gene3D" id="3.10.450.40">
    <property type="match status" value="1"/>
</dbReference>
<proteinExistence type="predicted"/>
<protein>
    <submittedName>
        <fullName evidence="1">Uncharacterized protein</fullName>
    </submittedName>
</protein>
<dbReference type="RefSeq" id="WP_261935112.1">
    <property type="nucleotide sequence ID" value="NZ_AP018817.1"/>
</dbReference>
<evidence type="ECO:0000313" key="1">
    <source>
        <dbReference type="EMBL" id="BBF70932.1"/>
    </source>
</evidence>
<dbReference type="Proteomes" id="UP001059971">
    <property type="component" value="Chromosome 1"/>
</dbReference>
<accession>A0ABM7G4J5</accession>
<gene>
    <name evidence="1" type="ORF">SBA_ch1_31320</name>
</gene>
<organism evidence="1 2">
    <name type="scientific">Sphingomonas bisphenolicum</name>
    <dbReference type="NCBI Taxonomy" id="296544"/>
    <lineage>
        <taxon>Bacteria</taxon>
        <taxon>Pseudomonadati</taxon>
        <taxon>Pseudomonadota</taxon>
        <taxon>Alphaproteobacteria</taxon>
        <taxon>Sphingomonadales</taxon>
        <taxon>Sphingomonadaceae</taxon>
        <taxon>Sphingomonas</taxon>
    </lineage>
</organism>
<sequence length="71" mass="7600">MSAMHRSSVIVIDGDGDIRQSVSDILSTEIGTLVGRRDYGSLVPTLIDKPMTGPNILPLFAAVLALACWED</sequence>
<keyword evidence="2" id="KW-1185">Reference proteome</keyword>